<dbReference type="Proteomes" id="UP000294508">
    <property type="component" value="Unassembled WGS sequence"/>
</dbReference>
<protein>
    <submittedName>
        <fullName evidence="1">Uncharacterized protein</fullName>
    </submittedName>
</protein>
<comment type="caution">
    <text evidence="1">The sequence shown here is derived from an EMBL/GenBank/DDBJ whole genome shotgun (WGS) entry which is preliminary data.</text>
</comment>
<dbReference type="EMBL" id="SLWN01000025">
    <property type="protein sequence ID" value="TCO13849.1"/>
    <property type="molecule type" value="Genomic_DNA"/>
</dbReference>
<evidence type="ECO:0000313" key="2">
    <source>
        <dbReference type="Proteomes" id="UP000294508"/>
    </source>
</evidence>
<sequence length="78" mass="8809">MRLAGWKVVPMVKASEMKAATRQLVQAIRAAAPGHVRIIFFNDPVLISEGLTSQWDAHDNHLHVRFCEKVHPNSLYTC</sequence>
<accession>A0A4V2RXG7</accession>
<organism evidence="1 2">
    <name type="scientific">Kribbella steppae</name>
    <dbReference type="NCBI Taxonomy" id="2512223"/>
    <lineage>
        <taxon>Bacteria</taxon>
        <taxon>Bacillati</taxon>
        <taxon>Actinomycetota</taxon>
        <taxon>Actinomycetes</taxon>
        <taxon>Propionibacteriales</taxon>
        <taxon>Kribbellaceae</taxon>
        <taxon>Kribbella</taxon>
    </lineage>
</organism>
<proteinExistence type="predicted"/>
<evidence type="ECO:0000313" key="1">
    <source>
        <dbReference type="EMBL" id="TCO13849.1"/>
    </source>
</evidence>
<dbReference type="AlphaFoldDB" id="A0A4V2RXG7"/>
<keyword evidence="2" id="KW-1185">Reference proteome</keyword>
<name>A0A4V2RXG7_9ACTN</name>
<gene>
    <name evidence="1" type="ORF">EV652_1256</name>
</gene>
<reference evidence="1 2" key="1">
    <citation type="journal article" date="2015" name="Stand. Genomic Sci.">
        <title>Genomic Encyclopedia of Bacterial and Archaeal Type Strains, Phase III: the genomes of soil and plant-associated and newly described type strains.</title>
        <authorList>
            <person name="Whitman W.B."/>
            <person name="Woyke T."/>
            <person name="Klenk H.P."/>
            <person name="Zhou Y."/>
            <person name="Lilburn T.G."/>
            <person name="Beck B.J."/>
            <person name="De Vos P."/>
            <person name="Vandamme P."/>
            <person name="Eisen J.A."/>
            <person name="Garrity G."/>
            <person name="Hugenholtz P."/>
            <person name="Kyrpides N.C."/>
        </authorList>
    </citation>
    <scope>NUCLEOTIDE SEQUENCE [LARGE SCALE GENOMIC DNA]</scope>
    <source>
        <strain evidence="1 2">VKM Ac-2572</strain>
    </source>
</reference>